<name>A0A9W4J688_9EURO</name>
<accession>A0A9W4J688</accession>
<dbReference type="PANTHER" id="PTHR24148">
    <property type="entry name" value="ANKYRIN REPEAT DOMAIN-CONTAINING PROTEIN 39 HOMOLOG-RELATED"/>
    <property type="match status" value="1"/>
</dbReference>
<dbReference type="EMBL" id="CAJVPA010000188">
    <property type="protein sequence ID" value="CAG8382219.1"/>
    <property type="molecule type" value="Genomic_DNA"/>
</dbReference>
<feature type="domain" description="Heterokaryon incompatibility" evidence="1">
    <location>
        <begin position="128"/>
        <end position="286"/>
    </location>
</feature>
<dbReference type="AlphaFoldDB" id="A0A9W4J688"/>
<proteinExistence type="predicted"/>
<dbReference type="Pfam" id="PF06985">
    <property type="entry name" value="HET"/>
    <property type="match status" value="1"/>
</dbReference>
<sequence length="717" mass="82912">MDITTTMTLPSDSLGRMSNYTLGVTEEQTPVRKEAIDNSSPKVNHFSSYSDVVLDHLLELLNERPIRQRWKLNTFLRGDRIRPGESFNYEPLPPGGSATFRLLTLLPGKNFEQIRCELTVATIHDTEYEALSYFWGTDAALPTIMCNGARMNVSRNLKRALKDLRYADRTRVLWADAICINQRDLLEKEKQVNQMGNIYRHAKRTVIHMHMGFQTLGIERPFPVLQQLQRLYHYLCAGQIDLTTILEAATMKLKVYKGTIPTFLMLERMDSLTWHSYFKRMWIVQEVALAKHVSVSYHGYEFEWNFFKEAMLMRAIILLGAKGVAIPATLFDVFVLQLIAMRENFQRNFTSRQFNLLNLLNFTRVFSASNPLDKVYGVFGLTNSNLEEMDLRADYTRSAEDLYIDVAARVLKESPNLDIMSIAGHPQAKTSINSCPLPSWVPDWRNSRYYPRPLVFRKPRGVYEHWPYNASKHSVYNFKILPSNPRKELLVRGCFHDRISDLTMIMHPAYNNRDCMGVAMMRMRSSPQKALLEVLPLWSTLVAHGVRHLLEKNNMRAFLRRVSSERSNYSPTNEPIQLAQMRTLCSGYVPFNEEVSMRTFKYWLETSWGIEHDIRYELEELGVERVYSGPCARPWFGKMCSMVLGRRLLWTEREYLGLAPPGAKKGDHVVVLEGSRVPFILRNVDGGFWKVIGECYVHGIMYGEAFDAQKCEDIILV</sequence>
<evidence type="ECO:0000259" key="1">
    <source>
        <dbReference type="Pfam" id="PF06985"/>
    </source>
</evidence>
<evidence type="ECO:0000313" key="2">
    <source>
        <dbReference type="EMBL" id="CAG8382219.1"/>
    </source>
</evidence>
<dbReference type="PANTHER" id="PTHR24148:SF64">
    <property type="entry name" value="HETEROKARYON INCOMPATIBILITY DOMAIN-CONTAINING PROTEIN"/>
    <property type="match status" value="1"/>
</dbReference>
<gene>
    <name evidence="2" type="ORF">PSALAMII_LOCUS6144</name>
</gene>
<dbReference type="Proteomes" id="UP001152646">
    <property type="component" value="Unassembled WGS sequence"/>
</dbReference>
<reference evidence="2" key="1">
    <citation type="submission" date="2021-07" db="EMBL/GenBank/DDBJ databases">
        <authorList>
            <person name="Branca A.L. A."/>
        </authorList>
    </citation>
    <scope>NUCLEOTIDE SEQUENCE</scope>
</reference>
<protein>
    <recommendedName>
        <fullName evidence="1">Heterokaryon incompatibility domain-containing protein</fullName>
    </recommendedName>
</protein>
<dbReference type="OrthoDB" id="4341849at2759"/>
<dbReference type="Pfam" id="PF26639">
    <property type="entry name" value="Het-6_barrel"/>
    <property type="match status" value="1"/>
</dbReference>
<dbReference type="InterPro" id="IPR010730">
    <property type="entry name" value="HET"/>
</dbReference>
<evidence type="ECO:0000313" key="3">
    <source>
        <dbReference type="Proteomes" id="UP001152646"/>
    </source>
</evidence>
<dbReference type="InterPro" id="IPR052895">
    <property type="entry name" value="HetReg/Transcr_Mod"/>
</dbReference>
<organism evidence="2 3">
    <name type="scientific">Penicillium salamii</name>
    <dbReference type="NCBI Taxonomy" id="1612424"/>
    <lineage>
        <taxon>Eukaryota</taxon>
        <taxon>Fungi</taxon>
        <taxon>Dikarya</taxon>
        <taxon>Ascomycota</taxon>
        <taxon>Pezizomycotina</taxon>
        <taxon>Eurotiomycetes</taxon>
        <taxon>Eurotiomycetidae</taxon>
        <taxon>Eurotiales</taxon>
        <taxon>Aspergillaceae</taxon>
        <taxon>Penicillium</taxon>
    </lineage>
</organism>
<comment type="caution">
    <text evidence="2">The sequence shown here is derived from an EMBL/GenBank/DDBJ whole genome shotgun (WGS) entry which is preliminary data.</text>
</comment>